<dbReference type="Pfam" id="PF13614">
    <property type="entry name" value="AAA_31"/>
    <property type="match status" value="1"/>
</dbReference>
<evidence type="ECO:0000313" key="3">
    <source>
        <dbReference type="Proteomes" id="UP000321899"/>
    </source>
</evidence>
<dbReference type="OrthoDB" id="9815116at2"/>
<proteinExistence type="predicted"/>
<dbReference type="PANTHER" id="PTHR13696">
    <property type="entry name" value="P-LOOP CONTAINING NUCLEOSIDE TRIPHOSPHATE HYDROLASE"/>
    <property type="match status" value="1"/>
</dbReference>
<organism evidence="2 3">
    <name type="scientific">Desulfobotulus mexicanus</name>
    <dbReference type="NCBI Taxonomy" id="2586642"/>
    <lineage>
        <taxon>Bacteria</taxon>
        <taxon>Pseudomonadati</taxon>
        <taxon>Thermodesulfobacteriota</taxon>
        <taxon>Desulfobacteria</taxon>
        <taxon>Desulfobacterales</taxon>
        <taxon>Desulfobacteraceae</taxon>
        <taxon>Desulfobotulus</taxon>
    </lineage>
</organism>
<dbReference type="Proteomes" id="UP000321899">
    <property type="component" value="Unassembled WGS sequence"/>
</dbReference>
<dbReference type="AlphaFoldDB" id="A0A5Q4VH05"/>
<keyword evidence="3" id="KW-1185">Reference proteome</keyword>
<evidence type="ECO:0000259" key="1">
    <source>
        <dbReference type="Pfam" id="PF13614"/>
    </source>
</evidence>
<dbReference type="Gene3D" id="3.40.50.300">
    <property type="entry name" value="P-loop containing nucleotide triphosphate hydrolases"/>
    <property type="match status" value="1"/>
</dbReference>
<dbReference type="PANTHER" id="PTHR13696:SF52">
    <property type="entry name" value="PARA FAMILY PROTEIN CT_582"/>
    <property type="match status" value="1"/>
</dbReference>
<evidence type="ECO:0000313" key="2">
    <source>
        <dbReference type="EMBL" id="TYT75261.1"/>
    </source>
</evidence>
<dbReference type="EMBL" id="VDMB01000005">
    <property type="protein sequence ID" value="TYT75261.1"/>
    <property type="molecule type" value="Genomic_DNA"/>
</dbReference>
<name>A0A5Q4VH05_9BACT</name>
<dbReference type="SUPFAM" id="SSF52540">
    <property type="entry name" value="P-loop containing nucleoside triphosphate hydrolases"/>
    <property type="match status" value="1"/>
</dbReference>
<sequence length="309" mass="34737">MTQNTRINPMAKMIGIYNNKGGVGKTTLALFLADFLSSVTIKGKKSRVLVIDFDPQASCCNAILGPEKVGGLRETGKTLPHALKGRREGQSETDLLEYIFTRKENLRSKTKKTRLGNLDVIVSEAELALAFEESASMEDVMEMASWIKASLSKHYDFIFVDLPGSLSKRNGFSLIGAFLADYFLVPIEPNRININAIPLTLKMLNDIRGWRGNKKPFKLLGFVLNKADRRTRQYKLHKDELVHYAGVASCKIYENILPPTPKLSNATDDSIQFITLSERYDTYYTHVKKLVLEVIDDLGFSVKAKQEKP</sequence>
<reference evidence="2 3" key="1">
    <citation type="submission" date="2019-06" db="EMBL/GenBank/DDBJ databases">
        <title>Desulfobotulus mexicanus sp. nov., a novel sulfate-reducing bacterium isolated from the sediment of an alkaline crater lake in Mexico.</title>
        <authorList>
            <person name="Hirschler-Rea A."/>
        </authorList>
    </citation>
    <scope>NUCLEOTIDE SEQUENCE [LARGE SCALE GENOMIC DNA]</scope>
    <source>
        <strain evidence="2 3">PAR22N</strain>
    </source>
</reference>
<comment type="caution">
    <text evidence="2">The sequence shown here is derived from an EMBL/GenBank/DDBJ whole genome shotgun (WGS) entry which is preliminary data.</text>
</comment>
<feature type="domain" description="AAA" evidence="1">
    <location>
        <begin position="12"/>
        <end position="208"/>
    </location>
</feature>
<protein>
    <submittedName>
        <fullName evidence="2">ParA family protein</fullName>
    </submittedName>
</protein>
<dbReference type="InterPro" id="IPR027417">
    <property type="entry name" value="P-loop_NTPase"/>
</dbReference>
<dbReference type="InterPro" id="IPR025669">
    <property type="entry name" value="AAA_dom"/>
</dbReference>
<dbReference type="InterPro" id="IPR050678">
    <property type="entry name" value="DNA_Partitioning_ATPase"/>
</dbReference>
<accession>A0A5Q4VH05</accession>
<gene>
    <name evidence="2" type="ORF">FIM25_06035</name>
</gene>
<dbReference type="CDD" id="cd02042">
    <property type="entry name" value="ParAB_family"/>
    <property type="match status" value="1"/>
</dbReference>